<dbReference type="Proteomes" id="UP000276029">
    <property type="component" value="Unassembled WGS sequence"/>
</dbReference>
<evidence type="ECO:0000256" key="1">
    <source>
        <dbReference type="ARBA" id="ARBA00004571"/>
    </source>
</evidence>
<keyword evidence="19" id="KW-1185">Reference proteome</keyword>
<evidence type="ECO:0000256" key="8">
    <source>
        <dbReference type="ARBA" id="ARBA00023077"/>
    </source>
</evidence>
<evidence type="ECO:0000313" key="19">
    <source>
        <dbReference type="Proteomes" id="UP000276029"/>
    </source>
</evidence>
<feature type="domain" description="TonB-dependent receptor-like beta-barrel" evidence="14">
    <location>
        <begin position="274"/>
        <end position="668"/>
    </location>
</feature>
<dbReference type="InterPro" id="IPR039426">
    <property type="entry name" value="TonB-dep_rcpt-like"/>
</dbReference>
<keyword evidence="8 12" id="KW-0798">TonB box</keyword>
<dbReference type="KEGG" id="smic:SmB9_20680"/>
<keyword evidence="9 11" id="KW-0472">Membrane</keyword>
<dbReference type="GO" id="GO:0009279">
    <property type="term" value="C:cell outer membrane"/>
    <property type="evidence" value="ECO:0007669"/>
    <property type="project" value="UniProtKB-SubCell"/>
</dbReference>
<accession>A0AAD1D6D0</accession>
<keyword evidence="7" id="KW-0406">Ion transport</keyword>
<evidence type="ECO:0000256" key="3">
    <source>
        <dbReference type="ARBA" id="ARBA00022452"/>
    </source>
</evidence>
<protein>
    <submittedName>
        <fullName evidence="17">Outer membrane receptor protein involved in Fe transport</fullName>
    </submittedName>
    <submittedName>
        <fullName evidence="16">TonB-dependent receptor</fullName>
    </submittedName>
</protein>
<dbReference type="AlphaFoldDB" id="A0AAD1D6D0"/>
<comment type="subcellular location">
    <subcellularLocation>
        <location evidence="1 11">Cell outer membrane</location>
        <topology evidence="1 11">Multi-pass membrane protein</topology>
    </subcellularLocation>
</comment>
<organism evidence="16 18">
    <name type="scientific">Sphingosinicella microcystinivorans</name>
    <dbReference type="NCBI Taxonomy" id="335406"/>
    <lineage>
        <taxon>Bacteria</taxon>
        <taxon>Pseudomonadati</taxon>
        <taxon>Pseudomonadota</taxon>
        <taxon>Alphaproteobacteria</taxon>
        <taxon>Sphingomonadales</taxon>
        <taxon>Sphingosinicellaceae</taxon>
        <taxon>Sphingosinicella</taxon>
    </lineage>
</organism>
<dbReference type="CDD" id="cd01347">
    <property type="entry name" value="ligand_gated_channel"/>
    <property type="match status" value="1"/>
</dbReference>
<proteinExistence type="inferred from homology"/>
<evidence type="ECO:0000259" key="15">
    <source>
        <dbReference type="Pfam" id="PF07715"/>
    </source>
</evidence>
<keyword evidence="13" id="KW-0732">Signal</keyword>
<evidence type="ECO:0000313" key="17">
    <source>
        <dbReference type="EMBL" id="RKS91434.1"/>
    </source>
</evidence>
<feature type="domain" description="TonB-dependent receptor plug" evidence="15">
    <location>
        <begin position="44"/>
        <end position="151"/>
    </location>
</feature>
<evidence type="ECO:0000256" key="11">
    <source>
        <dbReference type="PROSITE-ProRule" id="PRU01360"/>
    </source>
</evidence>
<dbReference type="EMBL" id="RBWX01000007">
    <property type="protein sequence ID" value="RKS91434.1"/>
    <property type="molecule type" value="Genomic_DNA"/>
</dbReference>
<dbReference type="PROSITE" id="PS52016">
    <property type="entry name" value="TONB_DEPENDENT_REC_3"/>
    <property type="match status" value="1"/>
</dbReference>
<dbReference type="PANTHER" id="PTHR32552:SF81">
    <property type="entry name" value="TONB-DEPENDENT OUTER MEMBRANE RECEPTOR"/>
    <property type="match status" value="1"/>
</dbReference>
<keyword evidence="4" id="KW-0410">Iron transport</keyword>
<evidence type="ECO:0000256" key="6">
    <source>
        <dbReference type="ARBA" id="ARBA00023004"/>
    </source>
</evidence>
<dbReference type="Pfam" id="PF07715">
    <property type="entry name" value="Plug"/>
    <property type="match status" value="1"/>
</dbReference>
<evidence type="ECO:0000256" key="9">
    <source>
        <dbReference type="ARBA" id="ARBA00023136"/>
    </source>
</evidence>
<reference evidence="17 19" key="2">
    <citation type="submission" date="2018-10" db="EMBL/GenBank/DDBJ databases">
        <title>Genomic Encyclopedia of Type Strains, Phase IV (KMG-IV): sequencing the most valuable type-strain genomes for metagenomic binning, comparative biology and taxonomic classification.</title>
        <authorList>
            <person name="Goeker M."/>
        </authorList>
    </citation>
    <scope>NUCLEOTIDE SEQUENCE [LARGE SCALE GENOMIC DNA]</scope>
    <source>
        <strain evidence="17 19">DSM 19791</strain>
    </source>
</reference>
<dbReference type="RefSeq" id="WP_160119174.1">
    <property type="nucleotide sequence ID" value="NZ_AP018711.1"/>
</dbReference>
<keyword evidence="2 11" id="KW-0813">Transport</keyword>
<evidence type="ECO:0000256" key="2">
    <source>
        <dbReference type="ARBA" id="ARBA00022448"/>
    </source>
</evidence>
<dbReference type="GO" id="GO:0006826">
    <property type="term" value="P:iron ion transport"/>
    <property type="evidence" value="ECO:0007669"/>
    <property type="project" value="UniProtKB-KW"/>
</dbReference>
<evidence type="ECO:0000256" key="10">
    <source>
        <dbReference type="ARBA" id="ARBA00023237"/>
    </source>
</evidence>
<evidence type="ECO:0000256" key="13">
    <source>
        <dbReference type="SAM" id="SignalP"/>
    </source>
</evidence>
<evidence type="ECO:0000256" key="7">
    <source>
        <dbReference type="ARBA" id="ARBA00023065"/>
    </source>
</evidence>
<comment type="similarity">
    <text evidence="11 12">Belongs to the TonB-dependent receptor family.</text>
</comment>
<feature type="chain" id="PRO_5042283606" evidence="13">
    <location>
        <begin position="25"/>
        <end position="702"/>
    </location>
</feature>
<dbReference type="SUPFAM" id="SSF56935">
    <property type="entry name" value="Porins"/>
    <property type="match status" value="1"/>
</dbReference>
<evidence type="ECO:0000256" key="4">
    <source>
        <dbReference type="ARBA" id="ARBA00022496"/>
    </source>
</evidence>
<evidence type="ECO:0000256" key="5">
    <source>
        <dbReference type="ARBA" id="ARBA00022692"/>
    </source>
</evidence>
<dbReference type="Pfam" id="PF00593">
    <property type="entry name" value="TonB_dep_Rec_b-barrel"/>
    <property type="match status" value="1"/>
</dbReference>
<dbReference type="EMBL" id="AP018711">
    <property type="protein sequence ID" value="BBE34410.1"/>
    <property type="molecule type" value="Genomic_DNA"/>
</dbReference>
<dbReference type="Gene3D" id="2.40.170.20">
    <property type="entry name" value="TonB-dependent receptor, beta-barrel domain"/>
    <property type="match status" value="1"/>
</dbReference>
<feature type="signal peptide" evidence="13">
    <location>
        <begin position="1"/>
        <end position="24"/>
    </location>
</feature>
<gene>
    <name evidence="17" type="ORF">DFR51_0998</name>
    <name evidence="16" type="ORF">SmB9_20680</name>
</gene>
<dbReference type="InterPro" id="IPR036942">
    <property type="entry name" value="Beta-barrel_TonB_sf"/>
</dbReference>
<sequence>MKGFSRLWMASSALALMAPYAAMADEAVPTDEIVVTAQKRVQPLQDVPLSISALTAEQIEKRGFDGFTDYARSVPGLSFVDRGSGRNKITLRGVSTGVDQNHQSPVGIYIDETPVSFPNNEPDLRLYDVERIEVLRGPQGTLYGAGSMGGTIRMITAKPKLDRIEASVSGSLSTTRHGDESVALNGMINVPLATDKVAMRTVFYYRNEGGFVDNTQLGKSNVNDAETWGARFSLKMAPSETFDATASILLQRSDFGGTQEIDPTLAGLSQRRAVAELRSDDLTVYSLVLHNDFGWADLVSTTSYLDRKINDNRDVTAFLGVPVPVWLNNVVPDKNFVQEIRLASPSGGTVEWIAGLYYSRRKNSLYQLAWHGGLFGIPTTTPLLDSDINNVTKQYAAFGELSVNVTDALKITGGLRAFKVKERFSKVSDGIIAGGFSSDTGNSSESKINPKINISYKATPDILVYAQAAQGFRVGGPNTTIPPLGGVSAPATFDSDSLWNYEVGVKSDFLGGKATFNAALFYIDWSDIQVTVTRPDGFSYVTNGDKAKSKGAEVELSLRPVGGLELGATLAYTDTYLAANSASGAGLKGDRIPAVPKWSYDIFGRYSFPLSDALSGYMQANVQHVGGSYNGFPSDVPAPDLQHSYELANAKIGVETGDLDISLFVNNLFDKRAELFVDTTLGDQRINVNRPRTFGISASKRF</sequence>
<evidence type="ECO:0000259" key="14">
    <source>
        <dbReference type="Pfam" id="PF00593"/>
    </source>
</evidence>
<dbReference type="Proteomes" id="UP000275727">
    <property type="component" value="Chromosome"/>
</dbReference>
<keyword evidence="16" id="KW-0675">Receptor</keyword>
<keyword evidence="5 11" id="KW-0812">Transmembrane</keyword>
<reference evidence="16 18" key="1">
    <citation type="submission" date="2018-06" db="EMBL/GenBank/DDBJ databases">
        <title>Complete Genome Sequence of the Microcystin-Degrading Bacterium Sphingosinicella microcystinivorans Strain B-9.</title>
        <authorList>
            <person name="Jin H."/>
            <person name="Nishizawa T."/>
            <person name="Guo Y."/>
            <person name="Nishizawa A."/>
            <person name="Park H."/>
            <person name="Kato H."/>
            <person name="Tsuji K."/>
            <person name="Harada K."/>
        </authorList>
    </citation>
    <scope>NUCLEOTIDE SEQUENCE [LARGE SCALE GENOMIC DNA]</scope>
    <source>
        <strain evidence="16 18">B9</strain>
    </source>
</reference>
<dbReference type="PANTHER" id="PTHR32552">
    <property type="entry name" value="FERRICHROME IRON RECEPTOR-RELATED"/>
    <property type="match status" value="1"/>
</dbReference>
<dbReference type="InterPro" id="IPR012910">
    <property type="entry name" value="Plug_dom"/>
</dbReference>
<keyword evidence="6" id="KW-0408">Iron</keyword>
<keyword evidence="10 11" id="KW-0998">Cell outer membrane</keyword>
<evidence type="ECO:0000313" key="16">
    <source>
        <dbReference type="EMBL" id="BBE34410.1"/>
    </source>
</evidence>
<dbReference type="InterPro" id="IPR000531">
    <property type="entry name" value="Beta-barrel_TonB"/>
</dbReference>
<name>A0AAD1D6D0_SPHMI</name>
<evidence type="ECO:0000256" key="12">
    <source>
        <dbReference type="RuleBase" id="RU003357"/>
    </source>
</evidence>
<keyword evidence="3 11" id="KW-1134">Transmembrane beta strand</keyword>
<evidence type="ECO:0000313" key="18">
    <source>
        <dbReference type="Proteomes" id="UP000275727"/>
    </source>
</evidence>